<proteinExistence type="predicted"/>
<evidence type="ECO:0000313" key="1">
    <source>
        <dbReference type="EMBL" id="JAD52524.1"/>
    </source>
</evidence>
<accession>A0A0A9ALF8</accession>
<dbReference type="EMBL" id="GBRH01245371">
    <property type="protein sequence ID" value="JAD52524.1"/>
    <property type="molecule type" value="Transcribed_RNA"/>
</dbReference>
<reference evidence="1" key="2">
    <citation type="journal article" date="2015" name="Data Brief">
        <title>Shoot transcriptome of the giant reed, Arundo donax.</title>
        <authorList>
            <person name="Barrero R.A."/>
            <person name="Guerrero F.D."/>
            <person name="Moolhuijzen P."/>
            <person name="Goolsby J.A."/>
            <person name="Tidwell J."/>
            <person name="Bellgard S.E."/>
            <person name="Bellgard M.I."/>
        </authorList>
    </citation>
    <scope>NUCLEOTIDE SEQUENCE</scope>
    <source>
        <tissue evidence="1">Shoot tissue taken approximately 20 cm above the soil surface</tissue>
    </source>
</reference>
<protein>
    <submittedName>
        <fullName evidence="1">Uncharacterized protein</fullName>
    </submittedName>
</protein>
<name>A0A0A9ALF8_ARUDO</name>
<dbReference type="AlphaFoldDB" id="A0A0A9ALF8"/>
<sequence>MYLSTSQPQVLGHFFERVLKRVSQLNRLQDKHFHLLKFISYHG</sequence>
<organism evidence="1">
    <name type="scientific">Arundo donax</name>
    <name type="common">Giant reed</name>
    <name type="synonym">Donax arundinaceus</name>
    <dbReference type="NCBI Taxonomy" id="35708"/>
    <lineage>
        <taxon>Eukaryota</taxon>
        <taxon>Viridiplantae</taxon>
        <taxon>Streptophyta</taxon>
        <taxon>Embryophyta</taxon>
        <taxon>Tracheophyta</taxon>
        <taxon>Spermatophyta</taxon>
        <taxon>Magnoliopsida</taxon>
        <taxon>Liliopsida</taxon>
        <taxon>Poales</taxon>
        <taxon>Poaceae</taxon>
        <taxon>PACMAD clade</taxon>
        <taxon>Arundinoideae</taxon>
        <taxon>Arundineae</taxon>
        <taxon>Arundo</taxon>
    </lineage>
</organism>
<reference evidence="1" key="1">
    <citation type="submission" date="2014-09" db="EMBL/GenBank/DDBJ databases">
        <authorList>
            <person name="Magalhaes I.L.F."/>
            <person name="Oliveira U."/>
            <person name="Santos F.R."/>
            <person name="Vidigal T.H.D.A."/>
            <person name="Brescovit A.D."/>
            <person name="Santos A.J."/>
        </authorList>
    </citation>
    <scope>NUCLEOTIDE SEQUENCE</scope>
    <source>
        <tissue evidence="1">Shoot tissue taken approximately 20 cm above the soil surface</tissue>
    </source>
</reference>